<dbReference type="Pfam" id="PF04954">
    <property type="entry name" value="SIP"/>
    <property type="match status" value="1"/>
</dbReference>
<dbReference type="Gene3D" id="2.40.30.10">
    <property type="entry name" value="Translation factors"/>
    <property type="match status" value="1"/>
</dbReference>
<gene>
    <name evidence="4" type="ORF">EB1_23140</name>
</gene>
<dbReference type="Pfam" id="PF08021">
    <property type="entry name" value="FAD_binding_9"/>
    <property type="match status" value="1"/>
</dbReference>
<evidence type="ECO:0000259" key="2">
    <source>
        <dbReference type="Pfam" id="PF04954"/>
    </source>
</evidence>
<feature type="domain" description="SIP-like Rossmann fold" evidence="2">
    <location>
        <begin position="136"/>
        <end position="254"/>
    </location>
</feature>
<sequence>MNNIPILRTKFNLVRKQNLTPHLIRVTLKCDDVSPFKMCTLGVNNKIFVPPVGVEKVYFSENDPVTGELILPPIEVRPSIRTYTHRAIDTENNLMMIDFVNHGENGPASRWAMHAEIGTEIGVAMKLKSEPLHPTAEWYFLIGDATAIPVISCILEALPADANGIVILETFGKEDELELIKPQNIEIVWLHNKHPEKGSELAENVKMISVPEGCTKFAYVAAEFATVKELRMYFRKELNWSNTELYAYSYWKSGVAEDKSVEERHLEKNS</sequence>
<dbReference type="InterPro" id="IPR017938">
    <property type="entry name" value="Riboflavin_synthase-like_b-brl"/>
</dbReference>
<dbReference type="InterPro" id="IPR013113">
    <property type="entry name" value="SIP_FAD-bd"/>
</dbReference>
<evidence type="ECO:0000313" key="5">
    <source>
        <dbReference type="Proteomes" id="UP000321245"/>
    </source>
</evidence>
<comment type="caution">
    <text evidence="4">The sequence shown here is derived from an EMBL/GenBank/DDBJ whole genome shotgun (WGS) entry which is preliminary data.</text>
</comment>
<dbReference type="STRING" id="1218108.GCA_000382425_03253"/>
<dbReference type="InterPro" id="IPR039374">
    <property type="entry name" value="SIP_fam"/>
</dbReference>
<reference evidence="4 5" key="1">
    <citation type="submission" date="2019-07" db="EMBL/GenBank/DDBJ databases">
        <title>Whole genome shotgun sequence of Empedobacter brevis NBRC 14943.</title>
        <authorList>
            <person name="Hosoyama A."/>
            <person name="Uohara A."/>
            <person name="Ohji S."/>
            <person name="Ichikawa N."/>
        </authorList>
    </citation>
    <scope>NUCLEOTIDE SEQUENCE [LARGE SCALE GENOMIC DNA]</scope>
    <source>
        <strain evidence="4 5">NBRC 14943</strain>
    </source>
</reference>
<accession>A0A511NIC8</accession>
<evidence type="ECO:0000259" key="3">
    <source>
        <dbReference type="Pfam" id="PF08021"/>
    </source>
</evidence>
<dbReference type="Proteomes" id="UP000321245">
    <property type="component" value="Unassembled WGS sequence"/>
</dbReference>
<feature type="domain" description="Siderophore-interacting FAD-binding" evidence="3">
    <location>
        <begin position="13"/>
        <end position="123"/>
    </location>
</feature>
<dbReference type="InterPro" id="IPR007037">
    <property type="entry name" value="SIP_rossman_dom"/>
</dbReference>
<dbReference type="CDD" id="cd06193">
    <property type="entry name" value="siderophore_interacting"/>
    <property type="match status" value="1"/>
</dbReference>
<organism evidence="4 5">
    <name type="scientific">Empedobacter brevis NBRC 14943 = ATCC 43319</name>
    <dbReference type="NCBI Taxonomy" id="1218108"/>
    <lineage>
        <taxon>Bacteria</taxon>
        <taxon>Pseudomonadati</taxon>
        <taxon>Bacteroidota</taxon>
        <taxon>Flavobacteriia</taxon>
        <taxon>Flavobacteriales</taxon>
        <taxon>Weeksellaceae</taxon>
        <taxon>Empedobacter</taxon>
    </lineage>
</organism>
<evidence type="ECO:0000313" key="4">
    <source>
        <dbReference type="EMBL" id="GEM52524.1"/>
    </source>
</evidence>
<dbReference type="RefSeq" id="WP_026357682.1">
    <property type="nucleotide sequence ID" value="NZ_BJXC01000016.1"/>
</dbReference>
<dbReference type="GeneID" id="84651292"/>
<comment type="similarity">
    <text evidence="1">Belongs to the SIP oxidoreductase family.</text>
</comment>
<keyword evidence="5" id="KW-1185">Reference proteome</keyword>
<dbReference type="PANTHER" id="PTHR30157">
    <property type="entry name" value="FERRIC REDUCTASE, NADPH-DEPENDENT"/>
    <property type="match status" value="1"/>
</dbReference>
<protein>
    <submittedName>
        <fullName evidence="4">Siderophore-interacting protein</fullName>
    </submittedName>
</protein>
<dbReference type="AlphaFoldDB" id="A0A511NIC8"/>
<dbReference type="PANTHER" id="PTHR30157:SF0">
    <property type="entry name" value="NADPH-DEPENDENT FERRIC-CHELATE REDUCTASE"/>
    <property type="match status" value="1"/>
</dbReference>
<dbReference type="InterPro" id="IPR039261">
    <property type="entry name" value="FNR_nucleotide-bd"/>
</dbReference>
<dbReference type="SUPFAM" id="SSF63380">
    <property type="entry name" value="Riboflavin synthase domain-like"/>
    <property type="match status" value="1"/>
</dbReference>
<dbReference type="EMBL" id="BJXC01000016">
    <property type="protein sequence ID" value="GEM52524.1"/>
    <property type="molecule type" value="Genomic_DNA"/>
</dbReference>
<name>A0A511NIC8_9FLAO</name>
<evidence type="ECO:0000256" key="1">
    <source>
        <dbReference type="ARBA" id="ARBA00035644"/>
    </source>
</evidence>
<dbReference type="Gene3D" id="3.40.50.80">
    <property type="entry name" value="Nucleotide-binding domain of ferredoxin-NADP reductase (FNR) module"/>
    <property type="match status" value="1"/>
</dbReference>
<proteinExistence type="inferred from homology"/>
<dbReference type="OrthoDB" id="9814826at2"/>